<keyword evidence="2" id="KW-0812">Transmembrane</keyword>
<evidence type="ECO:0000256" key="2">
    <source>
        <dbReference type="SAM" id="Phobius"/>
    </source>
</evidence>
<gene>
    <name evidence="3" type="ORF">B0H15DRAFT_848312</name>
</gene>
<comment type="caution">
    <text evidence="3">The sequence shown here is derived from an EMBL/GenBank/DDBJ whole genome shotgun (WGS) entry which is preliminary data.</text>
</comment>
<dbReference type="AlphaFoldDB" id="A0AAD6TZ48"/>
<feature type="region of interest" description="Disordered" evidence="1">
    <location>
        <begin position="74"/>
        <end position="113"/>
    </location>
</feature>
<evidence type="ECO:0000313" key="4">
    <source>
        <dbReference type="Proteomes" id="UP001222325"/>
    </source>
</evidence>
<dbReference type="Proteomes" id="UP001222325">
    <property type="component" value="Unassembled WGS sequence"/>
</dbReference>
<protein>
    <submittedName>
        <fullName evidence="3">Uncharacterized protein</fullName>
    </submittedName>
</protein>
<accession>A0AAD6TZ48</accession>
<organism evidence="3 4">
    <name type="scientific">Mycena belliarum</name>
    <dbReference type="NCBI Taxonomy" id="1033014"/>
    <lineage>
        <taxon>Eukaryota</taxon>
        <taxon>Fungi</taxon>
        <taxon>Dikarya</taxon>
        <taxon>Basidiomycota</taxon>
        <taxon>Agaricomycotina</taxon>
        <taxon>Agaricomycetes</taxon>
        <taxon>Agaricomycetidae</taxon>
        <taxon>Agaricales</taxon>
        <taxon>Marasmiineae</taxon>
        <taxon>Mycenaceae</taxon>
        <taxon>Mycena</taxon>
    </lineage>
</organism>
<feature type="compositionally biased region" description="Pro residues" evidence="1">
    <location>
        <begin position="89"/>
        <end position="109"/>
    </location>
</feature>
<sequence>MRIKYLDARFDCFPSTPPTGADMKLFFALYTVLVVLNLVHHAHGTFFLRRCRLARLRLGHRVCFGGWRDYQQDHPATPQAAAPSQAPAPSAPVPSAPVPSAPPPPPPCRPGEYRPIDSGQCQSVIAKCDQPPNTQVFAYPERPCGCQPSSGTVLDLKKTICNTPPPNGSMFCETAKDGMSSACKVQCDFNFKWNPKTSKCIRDNLEGCPPPEDLASGPPGKGCVCLQPSDPRVSVQTGEKCGEVPYYDPADAAAGRDPPGRMVCQVDANDPTNSRCLAQCIAMYKLQGNSMCIPAGL</sequence>
<feature type="transmembrane region" description="Helical" evidence="2">
    <location>
        <begin position="25"/>
        <end position="48"/>
    </location>
</feature>
<reference evidence="3" key="1">
    <citation type="submission" date="2023-03" db="EMBL/GenBank/DDBJ databases">
        <title>Massive genome expansion in bonnet fungi (Mycena s.s.) driven by repeated elements and novel gene families across ecological guilds.</title>
        <authorList>
            <consortium name="Lawrence Berkeley National Laboratory"/>
            <person name="Harder C.B."/>
            <person name="Miyauchi S."/>
            <person name="Viragh M."/>
            <person name="Kuo A."/>
            <person name="Thoen E."/>
            <person name="Andreopoulos B."/>
            <person name="Lu D."/>
            <person name="Skrede I."/>
            <person name="Drula E."/>
            <person name="Henrissat B."/>
            <person name="Morin E."/>
            <person name="Kohler A."/>
            <person name="Barry K."/>
            <person name="LaButti K."/>
            <person name="Morin E."/>
            <person name="Salamov A."/>
            <person name="Lipzen A."/>
            <person name="Mereny Z."/>
            <person name="Hegedus B."/>
            <person name="Baldrian P."/>
            <person name="Stursova M."/>
            <person name="Weitz H."/>
            <person name="Taylor A."/>
            <person name="Grigoriev I.V."/>
            <person name="Nagy L.G."/>
            <person name="Martin F."/>
            <person name="Kauserud H."/>
        </authorList>
    </citation>
    <scope>NUCLEOTIDE SEQUENCE</scope>
    <source>
        <strain evidence="3">CBHHK173m</strain>
    </source>
</reference>
<evidence type="ECO:0000256" key="1">
    <source>
        <dbReference type="SAM" id="MobiDB-lite"/>
    </source>
</evidence>
<proteinExistence type="predicted"/>
<keyword evidence="4" id="KW-1185">Reference proteome</keyword>
<keyword evidence="2" id="KW-0472">Membrane</keyword>
<dbReference type="EMBL" id="JARJCN010000037">
    <property type="protein sequence ID" value="KAJ7084605.1"/>
    <property type="molecule type" value="Genomic_DNA"/>
</dbReference>
<name>A0AAD6TZ48_9AGAR</name>
<keyword evidence="2" id="KW-1133">Transmembrane helix</keyword>
<feature type="compositionally biased region" description="Low complexity" evidence="1">
    <location>
        <begin position="75"/>
        <end position="88"/>
    </location>
</feature>
<evidence type="ECO:0000313" key="3">
    <source>
        <dbReference type="EMBL" id="KAJ7084605.1"/>
    </source>
</evidence>